<reference evidence="6" key="1">
    <citation type="submission" date="2023-06" db="EMBL/GenBank/DDBJ databases">
        <title>Genome-scale phylogeny and comparative genomics of the fungal order Sordariales.</title>
        <authorList>
            <consortium name="Lawrence Berkeley National Laboratory"/>
            <person name="Hensen N."/>
            <person name="Bonometti L."/>
            <person name="Westerberg I."/>
            <person name="Brannstrom I.O."/>
            <person name="Guillou S."/>
            <person name="Cros-Aarteil S."/>
            <person name="Calhoun S."/>
            <person name="Haridas S."/>
            <person name="Kuo A."/>
            <person name="Mondo S."/>
            <person name="Pangilinan J."/>
            <person name="Riley R."/>
            <person name="Labutti K."/>
            <person name="Andreopoulos B."/>
            <person name="Lipzen A."/>
            <person name="Chen C."/>
            <person name="Yanf M."/>
            <person name="Daum C."/>
            <person name="Ng V."/>
            <person name="Clum A."/>
            <person name="Steindorff A."/>
            <person name="Ohm R."/>
            <person name="Martin F."/>
            <person name="Silar P."/>
            <person name="Natvig D."/>
            <person name="Lalanne C."/>
            <person name="Gautier V."/>
            <person name="Ament-Velasquez S.L."/>
            <person name="Kruys A."/>
            <person name="Hutchinson M.I."/>
            <person name="Powell A.J."/>
            <person name="Barry K."/>
            <person name="Miller A.N."/>
            <person name="Grigoriev I.V."/>
            <person name="Debuchy R."/>
            <person name="Gladieux P."/>
            <person name="Thoren M.H."/>
            <person name="Johannesson H."/>
        </authorList>
    </citation>
    <scope>NUCLEOTIDE SEQUENCE</scope>
    <source>
        <strain evidence="6">8032-3</strain>
    </source>
</reference>
<dbReference type="PRINTS" id="PR00080">
    <property type="entry name" value="SDRFAMILY"/>
</dbReference>
<sequence length="271" mass="29100">METWEVETGSNIPPIKVYPDKYEGQVVVITGAAQGIGEATSKLFASQGATVVLVDIQEDKLRGVQSEIEAAGGKAAYRVCNIADEDLATSLIDRVVATFGKIDVLVQLAALYPFIPLLDHPSRDFLRVMDVNVNACFYLTRAVLPHMRKAGYGRLINTASGTLQLPDPGLSAYVTSKAAIVGFTRSTAVETGPGVTANIILPGLIRTEAVWKVHERPDGSHGLFDSILEKQCVKRNGRAQDIAHTICFIASPEAQFITGQIFDCGGGATFH</sequence>
<comment type="similarity">
    <text evidence="1">Belongs to the short-chain dehydrogenases/reductases (SDR) family.</text>
</comment>
<dbReference type="SUPFAM" id="SSF51735">
    <property type="entry name" value="NAD(P)-binding Rossmann-fold domains"/>
    <property type="match status" value="1"/>
</dbReference>
<dbReference type="EMBL" id="MU839020">
    <property type="protein sequence ID" value="KAK1764517.1"/>
    <property type="molecule type" value="Genomic_DNA"/>
</dbReference>
<dbReference type="PRINTS" id="PR00081">
    <property type="entry name" value="GDHRDH"/>
</dbReference>
<evidence type="ECO:0000313" key="6">
    <source>
        <dbReference type="EMBL" id="KAK1764517.1"/>
    </source>
</evidence>
<keyword evidence="7" id="KW-1185">Reference proteome</keyword>
<name>A0AAJ0FEM3_9PEZI</name>
<evidence type="ECO:0000256" key="4">
    <source>
        <dbReference type="ARBA" id="ARBA00023027"/>
    </source>
</evidence>
<dbReference type="FunFam" id="3.40.50.720:FF:000084">
    <property type="entry name" value="Short-chain dehydrogenase reductase"/>
    <property type="match status" value="1"/>
</dbReference>
<dbReference type="Gene3D" id="3.40.50.720">
    <property type="entry name" value="NAD(P)-binding Rossmann-like Domain"/>
    <property type="match status" value="1"/>
</dbReference>
<dbReference type="PANTHER" id="PTHR24321:SF8">
    <property type="entry name" value="ESTRADIOL 17-BETA-DEHYDROGENASE 8-RELATED"/>
    <property type="match status" value="1"/>
</dbReference>
<evidence type="ECO:0000259" key="5">
    <source>
        <dbReference type="SMART" id="SM00822"/>
    </source>
</evidence>
<dbReference type="InterPro" id="IPR020904">
    <property type="entry name" value="Sc_DH/Rdtase_CS"/>
</dbReference>
<keyword evidence="3" id="KW-0560">Oxidoreductase</keyword>
<evidence type="ECO:0000256" key="2">
    <source>
        <dbReference type="ARBA" id="ARBA00022857"/>
    </source>
</evidence>
<keyword evidence="4" id="KW-0520">NAD</keyword>
<protein>
    <submittedName>
        <fullName evidence="6">NAD(P)-binding protein</fullName>
    </submittedName>
</protein>
<dbReference type="SMART" id="SM00822">
    <property type="entry name" value="PKS_KR"/>
    <property type="match status" value="1"/>
</dbReference>
<evidence type="ECO:0000313" key="7">
    <source>
        <dbReference type="Proteomes" id="UP001244011"/>
    </source>
</evidence>
<dbReference type="PROSITE" id="PS00061">
    <property type="entry name" value="ADH_SHORT"/>
    <property type="match status" value="1"/>
</dbReference>
<dbReference type="GeneID" id="85308041"/>
<comment type="caution">
    <text evidence="6">The sequence shown here is derived from an EMBL/GenBank/DDBJ whole genome shotgun (WGS) entry which is preliminary data.</text>
</comment>
<keyword evidence="2" id="KW-0521">NADP</keyword>
<dbReference type="RefSeq" id="XP_060280730.1">
    <property type="nucleotide sequence ID" value="XM_060424854.1"/>
</dbReference>
<accession>A0AAJ0FEM3</accession>
<dbReference type="AlphaFoldDB" id="A0AAJ0FEM3"/>
<evidence type="ECO:0000256" key="1">
    <source>
        <dbReference type="ARBA" id="ARBA00006484"/>
    </source>
</evidence>
<feature type="domain" description="Ketoreductase" evidence="5">
    <location>
        <begin position="25"/>
        <end position="208"/>
    </location>
</feature>
<dbReference type="Pfam" id="PF13561">
    <property type="entry name" value="adh_short_C2"/>
    <property type="match status" value="1"/>
</dbReference>
<proteinExistence type="inferred from homology"/>
<dbReference type="CDD" id="cd05233">
    <property type="entry name" value="SDR_c"/>
    <property type="match status" value="1"/>
</dbReference>
<dbReference type="Proteomes" id="UP001244011">
    <property type="component" value="Unassembled WGS sequence"/>
</dbReference>
<organism evidence="6 7">
    <name type="scientific">Phialemonium atrogriseum</name>
    <dbReference type="NCBI Taxonomy" id="1093897"/>
    <lineage>
        <taxon>Eukaryota</taxon>
        <taxon>Fungi</taxon>
        <taxon>Dikarya</taxon>
        <taxon>Ascomycota</taxon>
        <taxon>Pezizomycotina</taxon>
        <taxon>Sordariomycetes</taxon>
        <taxon>Sordariomycetidae</taxon>
        <taxon>Cephalothecales</taxon>
        <taxon>Cephalothecaceae</taxon>
        <taxon>Phialemonium</taxon>
    </lineage>
</organism>
<evidence type="ECO:0000256" key="3">
    <source>
        <dbReference type="ARBA" id="ARBA00023002"/>
    </source>
</evidence>
<dbReference type="InterPro" id="IPR057326">
    <property type="entry name" value="KR_dom"/>
</dbReference>
<dbReference type="InterPro" id="IPR002347">
    <property type="entry name" value="SDR_fam"/>
</dbReference>
<dbReference type="GO" id="GO:0016491">
    <property type="term" value="F:oxidoreductase activity"/>
    <property type="evidence" value="ECO:0007669"/>
    <property type="project" value="UniProtKB-KW"/>
</dbReference>
<dbReference type="PANTHER" id="PTHR24321">
    <property type="entry name" value="DEHYDROGENASES, SHORT CHAIN"/>
    <property type="match status" value="1"/>
</dbReference>
<gene>
    <name evidence="6" type="ORF">QBC33DRAFT_457342</name>
</gene>
<dbReference type="InterPro" id="IPR036291">
    <property type="entry name" value="NAD(P)-bd_dom_sf"/>
</dbReference>